<dbReference type="Proteomes" id="UP000180098">
    <property type="component" value="Unassembled WGS sequence"/>
</dbReference>
<dbReference type="InterPro" id="IPR025547">
    <property type="entry name" value="YtzH"/>
</dbReference>
<dbReference type="RefSeq" id="WP_071314610.1">
    <property type="nucleotide sequence ID" value="NZ_MLQQ01000046.1"/>
</dbReference>
<proteinExistence type="predicted"/>
<reference evidence="1 2" key="1">
    <citation type="submission" date="2016-10" db="EMBL/GenBank/DDBJ databases">
        <title>Draft genome sequences of four alkaliphilic bacteria belonging to the Anaerobacillus genus.</title>
        <authorList>
            <person name="Bassil N.M."/>
            <person name="Lloyd J.R."/>
        </authorList>
    </citation>
    <scope>NUCLEOTIDE SEQUENCE [LARGE SCALE GENOMIC DNA]</scope>
    <source>
        <strain evidence="1 2">DSM 15340</strain>
    </source>
</reference>
<organism evidence="1 2">
    <name type="scientific">Anaerobacillus arseniciselenatis</name>
    <dbReference type="NCBI Taxonomy" id="85682"/>
    <lineage>
        <taxon>Bacteria</taxon>
        <taxon>Bacillati</taxon>
        <taxon>Bacillota</taxon>
        <taxon>Bacilli</taxon>
        <taxon>Bacillales</taxon>
        <taxon>Bacillaceae</taxon>
        <taxon>Anaerobacillus</taxon>
    </lineage>
</organism>
<protein>
    <recommendedName>
        <fullName evidence="3">YtzH-like protein</fullName>
    </recommendedName>
</protein>
<dbReference type="EMBL" id="MLQQ01000046">
    <property type="protein sequence ID" value="OIJ09266.1"/>
    <property type="molecule type" value="Genomic_DNA"/>
</dbReference>
<evidence type="ECO:0000313" key="1">
    <source>
        <dbReference type="EMBL" id="OIJ09266.1"/>
    </source>
</evidence>
<evidence type="ECO:0008006" key="3">
    <source>
        <dbReference type="Google" id="ProtNLM"/>
    </source>
</evidence>
<sequence length="88" mass="10117">MNYQDQLTLLSDILKNQHAQNHGTEDEFNQIHRLAESLQAKGELDDQMRQTLASIADYCANRNCTENSGQISQWIQSIEEISVPYPHE</sequence>
<dbReference type="OrthoDB" id="2968867at2"/>
<dbReference type="Pfam" id="PF14165">
    <property type="entry name" value="YtzH"/>
    <property type="match status" value="1"/>
</dbReference>
<gene>
    <name evidence="1" type="ORF">BKP35_17170</name>
</gene>
<name>A0A1S2LA94_9BACI</name>
<evidence type="ECO:0000313" key="2">
    <source>
        <dbReference type="Proteomes" id="UP000180098"/>
    </source>
</evidence>
<accession>A0A1S2LA94</accession>
<dbReference type="AlphaFoldDB" id="A0A1S2LA94"/>
<keyword evidence="2" id="KW-1185">Reference proteome</keyword>
<comment type="caution">
    <text evidence="1">The sequence shown here is derived from an EMBL/GenBank/DDBJ whole genome shotgun (WGS) entry which is preliminary data.</text>
</comment>